<evidence type="ECO:0000313" key="1">
    <source>
        <dbReference type="EMBL" id="VAW43537.1"/>
    </source>
</evidence>
<organism evidence="1">
    <name type="scientific">hydrothermal vent metagenome</name>
    <dbReference type="NCBI Taxonomy" id="652676"/>
    <lineage>
        <taxon>unclassified sequences</taxon>
        <taxon>metagenomes</taxon>
        <taxon>ecological metagenomes</taxon>
    </lineage>
</organism>
<reference evidence="1" key="1">
    <citation type="submission" date="2018-06" db="EMBL/GenBank/DDBJ databases">
        <authorList>
            <person name="Zhirakovskaya E."/>
        </authorList>
    </citation>
    <scope>NUCLEOTIDE SEQUENCE</scope>
</reference>
<accession>A0A3B0VYP7</accession>
<dbReference type="EMBL" id="UOEU01001106">
    <property type="protein sequence ID" value="VAW43537.1"/>
    <property type="molecule type" value="Genomic_DNA"/>
</dbReference>
<dbReference type="PROSITE" id="PS51257">
    <property type="entry name" value="PROKAR_LIPOPROTEIN"/>
    <property type="match status" value="1"/>
</dbReference>
<feature type="non-terminal residue" evidence="1">
    <location>
        <position position="404"/>
    </location>
</feature>
<proteinExistence type="predicted"/>
<dbReference type="AlphaFoldDB" id="A0A3B0VYP7"/>
<protein>
    <submittedName>
        <fullName evidence="1">Uncharacterized protein</fullName>
    </submittedName>
</protein>
<sequence>MIKIPRLFNKFVFLVAGCWLLVACQQDVLLTPTMRPEPIETAVSTPTQSPPPTLTVAITPTAIPSPTPTFVPSPAATPVTIPVLTLPPPQGRADLIEQLRQVQTEVIGLVQTQQQLVAHPRLDDPEWAGDVAVQAAFIQANRLALEGLSLPEAGRNLVALLQTAVLNCETAALAEDLAGLESCLVELQAVSFGNSGGTGENIVTPIPLVGCSQTSVGFVPLTDLGTDLYMGEQGGLYPNGQNNLPTDHLAAGLAQAAAIQPLDAEGFPDGSGKIGFISVGMSNAALEFNAFLRLANDDPAKNDAVIIVNGAQGGWTSNKLTDNPDAEFWQVLDERLASNSLTAAQVQVVWLKEARGGVKNEPFPQEPQILQTQLQSIVQILQTRYPNLKMLYLSSRIYGGYATG</sequence>
<name>A0A3B0VYP7_9ZZZZ</name>
<gene>
    <name evidence="1" type="ORF">MNBD_CHLOROFLEXI01-3963</name>
</gene>